<feature type="compositionally biased region" description="Basic and acidic residues" evidence="1">
    <location>
        <begin position="135"/>
        <end position="146"/>
    </location>
</feature>
<dbReference type="SUPFAM" id="SSF52266">
    <property type="entry name" value="SGNH hydrolase"/>
    <property type="match status" value="1"/>
</dbReference>
<feature type="compositionally biased region" description="Basic and acidic residues" evidence="1">
    <location>
        <begin position="35"/>
        <end position="54"/>
    </location>
</feature>
<evidence type="ECO:0000313" key="2">
    <source>
        <dbReference type="EMBL" id="PIO30058.1"/>
    </source>
</evidence>
<dbReference type="AlphaFoldDB" id="A0A2G9RQ86"/>
<evidence type="ECO:0000256" key="1">
    <source>
        <dbReference type="SAM" id="MobiDB-lite"/>
    </source>
</evidence>
<evidence type="ECO:0000313" key="3">
    <source>
        <dbReference type="Proteomes" id="UP000228934"/>
    </source>
</evidence>
<proteinExistence type="predicted"/>
<name>A0A2G9RQ86_AQUCT</name>
<accession>A0A2G9RQ86</accession>
<dbReference type="EMBL" id="KV931845">
    <property type="protein sequence ID" value="PIO30058.1"/>
    <property type="molecule type" value="Genomic_DNA"/>
</dbReference>
<feature type="compositionally biased region" description="Polar residues" evidence="1">
    <location>
        <begin position="76"/>
        <end position="91"/>
    </location>
</feature>
<dbReference type="Gene3D" id="3.40.50.1110">
    <property type="entry name" value="SGNH hydrolase"/>
    <property type="match status" value="1"/>
</dbReference>
<organism evidence="2 3">
    <name type="scientific">Aquarana catesbeiana</name>
    <name type="common">American bullfrog</name>
    <name type="synonym">Rana catesbeiana</name>
    <dbReference type="NCBI Taxonomy" id="8400"/>
    <lineage>
        <taxon>Eukaryota</taxon>
        <taxon>Metazoa</taxon>
        <taxon>Chordata</taxon>
        <taxon>Craniata</taxon>
        <taxon>Vertebrata</taxon>
        <taxon>Euteleostomi</taxon>
        <taxon>Amphibia</taxon>
        <taxon>Batrachia</taxon>
        <taxon>Anura</taxon>
        <taxon>Neobatrachia</taxon>
        <taxon>Ranoidea</taxon>
        <taxon>Ranidae</taxon>
        <taxon>Aquarana</taxon>
    </lineage>
</organism>
<reference evidence="3" key="1">
    <citation type="journal article" date="2017" name="Nat. Commun.">
        <title>The North American bullfrog draft genome provides insight into hormonal regulation of long noncoding RNA.</title>
        <authorList>
            <person name="Hammond S.A."/>
            <person name="Warren R.L."/>
            <person name="Vandervalk B.P."/>
            <person name="Kucuk E."/>
            <person name="Khan H."/>
            <person name="Gibb E.A."/>
            <person name="Pandoh P."/>
            <person name="Kirk H."/>
            <person name="Zhao Y."/>
            <person name="Jones M."/>
            <person name="Mungall A.J."/>
            <person name="Coope R."/>
            <person name="Pleasance S."/>
            <person name="Moore R.A."/>
            <person name="Holt R.A."/>
            <person name="Round J.M."/>
            <person name="Ohora S."/>
            <person name="Walle B.V."/>
            <person name="Veldhoen N."/>
            <person name="Helbing C.C."/>
            <person name="Birol I."/>
        </authorList>
    </citation>
    <scope>NUCLEOTIDE SEQUENCE [LARGE SCALE GENOMIC DNA]</scope>
</reference>
<feature type="region of interest" description="Disordered" evidence="1">
    <location>
        <begin position="1"/>
        <end position="158"/>
    </location>
</feature>
<dbReference type="CDD" id="cd00229">
    <property type="entry name" value="SGNH_hydrolase"/>
    <property type="match status" value="1"/>
</dbReference>
<feature type="compositionally biased region" description="Polar residues" evidence="1">
    <location>
        <begin position="121"/>
        <end position="134"/>
    </location>
</feature>
<sequence length="375" mass="41635">MVGRGEVRGDSAQGQWDRGKGAQQYTRLSPPAHRRCMEQPEGSAREVRRGRDTQVHTAALHAASQVAESAARVTRASRSGGSRLTTRTPQNSRRRSPSRGASHGSDGDQGRSGCSQHRRPSATSASASGVQQEVSRMENSDDRSEGELSGSDGGEDQGHQAVVVPGVAAVGPSPGQPGREVGLVWILGHSYVFWGAKRADVRPNGRQLRIPRQEVLIRWIGVPGMQWNRVLGEVHRFSCLDRAPDVLLLHVGGNDMGARSMRDLIRDIKCDFLHLRAAYPSMVLIWSDMVGRLSWRWAWSVKKVDRARIKVNKEVSRFFIKNGGLAIRHRELEVDTWRYLRSDGVHLNEVGTDLWSLGLQEVIQRGLRVWRCSQG</sequence>
<keyword evidence="3" id="KW-1185">Reference proteome</keyword>
<gene>
    <name evidence="2" type="ORF">AB205_0079610</name>
</gene>
<dbReference type="Proteomes" id="UP000228934">
    <property type="component" value="Unassembled WGS sequence"/>
</dbReference>
<evidence type="ECO:0008006" key="4">
    <source>
        <dbReference type="Google" id="ProtNLM"/>
    </source>
</evidence>
<dbReference type="OrthoDB" id="9909727at2759"/>
<protein>
    <recommendedName>
        <fullName evidence="4">SGNH hydrolase-type esterase domain-containing protein</fullName>
    </recommendedName>
</protein>
<dbReference type="InterPro" id="IPR036514">
    <property type="entry name" value="SGNH_hydro_sf"/>
</dbReference>